<feature type="region of interest" description="Disordered" evidence="1">
    <location>
        <begin position="134"/>
        <end position="153"/>
    </location>
</feature>
<dbReference type="Pfam" id="PF21192">
    <property type="entry name" value="OB_NMD3"/>
    <property type="match status" value="1"/>
</dbReference>
<dbReference type="PANTHER" id="PTHR12746">
    <property type="entry name" value="NONSENSE-MEDIATED MRNA DECAY PROTEIN 3"/>
    <property type="match status" value="1"/>
</dbReference>
<dbReference type="AlphaFoldDB" id="I3ST67"/>
<feature type="domain" description="60S ribosomal export protein NMD3 OB-fold" evidence="2">
    <location>
        <begin position="1"/>
        <end position="48"/>
    </location>
</feature>
<name>I3ST67_MEDTR</name>
<dbReference type="PANTHER" id="PTHR12746:SF2">
    <property type="entry name" value="60S RIBOSOMAL EXPORT PROTEIN NMD3"/>
    <property type="match status" value="1"/>
</dbReference>
<organism evidence="3">
    <name type="scientific">Medicago truncatula</name>
    <name type="common">Barrel medic</name>
    <name type="synonym">Medicago tribuloides</name>
    <dbReference type="NCBI Taxonomy" id="3880"/>
    <lineage>
        <taxon>Eukaryota</taxon>
        <taxon>Viridiplantae</taxon>
        <taxon>Streptophyta</taxon>
        <taxon>Embryophyta</taxon>
        <taxon>Tracheophyta</taxon>
        <taxon>Spermatophyta</taxon>
        <taxon>Magnoliopsida</taxon>
        <taxon>eudicotyledons</taxon>
        <taxon>Gunneridae</taxon>
        <taxon>Pentapetalae</taxon>
        <taxon>rosids</taxon>
        <taxon>fabids</taxon>
        <taxon>Fabales</taxon>
        <taxon>Fabaceae</taxon>
        <taxon>Papilionoideae</taxon>
        <taxon>50 kb inversion clade</taxon>
        <taxon>NPAAA clade</taxon>
        <taxon>Hologalegina</taxon>
        <taxon>IRL clade</taxon>
        <taxon>Trifolieae</taxon>
        <taxon>Medicago</taxon>
    </lineage>
</organism>
<feature type="compositionally biased region" description="Acidic residues" evidence="1">
    <location>
        <begin position="135"/>
        <end position="153"/>
    </location>
</feature>
<reference evidence="3" key="1">
    <citation type="submission" date="2012-05" db="EMBL/GenBank/DDBJ databases">
        <authorList>
            <person name="Krishnakumar V."/>
            <person name="Cheung F."/>
            <person name="Xiao Y."/>
            <person name="Chan A."/>
            <person name="Moskal W.A."/>
            <person name="Town C.D."/>
        </authorList>
    </citation>
    <scope>NUCLEOTIDE SEQUENCE</scope>
</reference>
<evidence type="ECO:0000259" key="2">
    <source>
        <dbReference type="Pfam" id="PF21192"/>
    </source>
</evidence>
<protein>
    <recommendedName>
        <fullName evidence="2">60S ribosomal export protein NMD3 OB-fold domain-containing protein</fullName>
    </recommendedName>
</protein>
<dbReference type="ExpressionAtlas" id="I3ST67">
    <property type="expression patterns" value="differential"/>
</dbReference>
<evidence type="ECO:0000313" key="3">
    <source>
        <dbReference type="EMBL" id="AFK43459.1"/>
    </source>
</evidence>
<sequence>MFSIRTHLGHLLKPGDNALGYDLYAANSNDMELDRYKGNIPEVVLIKKSYPEKRKTRSFKLKRIPMEADDKIKVNEDKRSAEYELFLKELEENPELRFNISLYQNKDYQPSEVASVTDGEEAPSVPWDELLTGLEDLDLSEGEGDDGEDNMAE</sequence>
<dbReference type="InterPro" id="IPR048898">
    <property type="entry name" value="OB_NMD3"/>
</dbReference>
<accession>I3ST67</accession>
<dbReference type="InterPro" id="IPR039768">
    <property type="entry name" value="Nmd3"/>
</dbReference>
<evidence type="ECO:0000256" key="1">
    <source>
        <dbReference type="SAM" id="MobiDB-lite"/>
    </source>
</evidence>
<proteinExistence type="evidence at transcript level"/>
<dbReference type="GO" id="GO:0043023">
    <property type="term" value="F:ribosomal large subunit binding"/>
    <property type="evidence" value="ECO:0007669"/>
    <property type="project" value="InterPro"/>
</dbReference>
<dbReference type="EMBL" id="BT143665">
    <property type="protein sequence ID" value="AFK43459.1"/>
    <property type="molecule type" value="mRNA"/>
</dbReference>